<evidence type="ECO:0000256" key="1">
    <source>
        <dbReference type="ARBA" id="ARBA00002329"/>
    </source>
</evidence>
<dbReference type="AlphaFoldDB" id="A0A072TN01"/>
<name>A0A072TN01_MEDTR</name>
<evidence type="ECO:0000313" key="13">
    <source>
        <dbReference type="Proteomes" id="UP000002051"/>
    </source>
</evidence>
<dbReference type="EMBL" id="CM001224">
    <property type="protein sequence ID" value="KEH18601.1"/>
    <property type="molecule type" value="Genomic_DNA"/>
</dbReference>
<dbReference type="PANTHER" id="PTHR33078:SF92">
    <property type="entry name" value="PROTEIN YCF2"/>
    <property type="match status" value="1"/>
</dbReference>
<dbReference type="Proteomes" id="UP000002051">
    <property type="component" value="Chromosome 8"/>
</dbReference>
<sequence>MDFSMISHDQENWRNPLKPFHRSSLISSFLKAHRLRFFNNQYAVRSCNYDFLKYVLTGIDDSEGKNHEYLKLKSQMMYLFYNRYWIHTQYSEKDFSGKYLLSEKRKKHSPCLTKDSEKYLRSEKRKKHSPCLTKDSEKYLRSEKRKKHSPCLTKDSEKYLRSEKRKKHSPCLTKDSEKYLRSEKRKKHSPCLTKDSEKYLRSEKRKKHSPCLTKCFEKGPMYRNYQRNSVFSTLSKLKQFQPYIIQLLLTRTGHEYLNLIFLDTFLDLLAILRRSPKFLQFVSIFHDIRDGSKRILREKLCLSPRNPIREILSKCRHNFLVHVCEDILENESPLISTHLREFFVLNLILLLVTGYLVQTHLVFVSRFSNELQTEFEEVKSLMIPSYMIELEKLLDRYPISELNSFGLKDMFLVALKQLGNFLEERRGSASAGNMPRGGGPAYVVKSIRSKKNDLNLIDLIRIIPNPINRIAFLRNTRHLSHTSKAIYTLIRKRKNLNSDWIDDKIESWILNSDFIADKEREFMVQFSTLTTEKRIDQILRSLTNSDRLSKNNSGYQMIEQPGTIYLRNLIDIHKKNLLNYEFNTSCLAERRIFLAHYQTITYSETPCGANLLHFPSHGKPFSLRLTVSPPRGILVIGSIGTGRSYLVKYLATNSYVPFITVSVNKFLDNYPKGFDINDLFDEDDDDDDLFDEREGTIYSLLPRTEDRGIAGEPP</sequence>
<dbReference type="HOGENOM" id="CLU_387033_0_0_1"/>
<evidence type="ECO:0000313" key="11">
    <source>
        <dbReference type="EMBL" id="KEH18601.1"/>
    </source>
</evidence>
<evidence type="ECO:0000259" key="10">
    <source>
        <dbReference type="Pfam" id="PF05695"/>
    </source>
</evidence>
<dbReference type="Pfam" id="PF05695">
    <property type="entry name" value="Ycf2"/>
    <property type="match status" value="2"/>
</dbReference>
<dbReference type="PANTHER" id="PTHR33078">
    <property type="entry name" value="PROTEIN YCF2-RELATED"/>
    <property type="match status" value="1"/>
</dbReference>
<dbReference type="InterPro" id="IPR056777">
    <property type="entry name" value="Ycf2_N"/>
</dbReference>
<comment type="subcellular location">
    <subcellularLocation>
        <location evidence="2">Plastid</location>
        <location evidence="2">Chloroplast stroma</location>
    </subcellularLocation>
</comment>
<reference evidence="12" key="3">
    <citation type="submission" date="2015-04" db="UniProtKB">
        <authorList>
            <consortium name="EnsemblPlants"/>
        </authorList>
    </citation>
    <scope>IDENTIFICATION</scope>
    <source>
        <strain evidence="12">cv. Jemalong A17</strain>
    </source>
</reference>
<evidence type="ECO:0000256" key="7">
    <source>
        <dbReference type="ARBA" id="ARBA00022741"/>
    </source>
</evidence>
<evidence type="ECO:0000256" key="4">
    <source>
        <dbReference type="ARBA" id="ARBA00018950"/>
    </source>
</evidence>
<keyword evidence="13" id="KW-1185">Reference proteome</keyword>
<evidence type="ECO:0000256" key="6">
    <source>
        <dbReference type="ARBA" id="ARBA00022640"/>
    </source>
</evidence>
<evidence type="ECO:0000256" key="5">
    <source>
        <dbReference type="ARBA" id="ARBA00022528"/>
    </source>
</evidence>
<dbReference type="STRING" id="3880.A0A072TN01"/>
<proteinExistence type="inferred from homology"/>
<keyword evidence="7" id="KW-0547">Nucleotide-binding</keyword>
<protein>
    <recommendedName>
        <fullName evidence="4">Protein Ycf2</fullName>
    </recommendedName>
</protein>
<evidence type="ECO:0000313" key="12">
    <source>
        <dbReference type="EnsemblPlants" id="KEH18601"/>
    </source>
</evidence>
<dbReference type="EnsemblPlants" id="KEH18601">
    <property type="protein sequence ID" value="KEH18601"/>
    <property type="gene ID" value="MTR_8g024820"/>
</dbReference>
<evidence type="ECO:0000256" key="2">
    <source>
        <dbReference type="ARBA" id="ARBA00004470"/>
    </source>
</evidence>
<feature type="domain" description="Ycf2 N-terminal" evidence="10">
    <location>
        <begin position="191"/>
        <end position="483"/>
    </location>
</feature>
<feature type="region of interest" description="Disordered" evidence="9">
    <location>
        <begin position="137"/>
        <end position="172"/>
    </location>
</feature>
<dbReference type="SUPFAM" id="SSF52540">
    <property type="entry name" value="P-loop containing nucleoside triphosphate hydrolases"/>
    <property type="match status" value="1"/>
</dbReference>
<dbReference type="InterPro" id="IPR027417">
    <property type="entry name" value="P-loop_NTPase"/>
</dbReference>
<organism evidence="11 13">
    <name type="scientific">Medicago truncatula</name>
    <name type="common">Barrel medic</name>
    <name type="synonym">Medicago tribuloides</name>
    <dbReference type="NCBI Taxonomy" id="3880"/>
    <lineage>
        <taxon>Eukaryota</taxon>
        <taxon>Viridiplantae</taxon>
        <taxon>Streptophyta</taxon>
        <taxon>Embryophyta</taxon>
        <taxon>Tracheophyta</taxon>
        <taxon>Spermatophyta</taxon>
        <taxon>Magnoliopsida</taxon>
        <taxon>eudicotyledons</taxon>
        <taxon>Gunneridae</taxon>
        <taxon>Pentapetalae</taxon>
        <taxon>rosids</taxon>
        <taxon>fabids</taxon>
        <taxon>Fabales</taxon>
        <taxon>Fabaceae</taxon>
        <taxon>Papilionoideae</taxon>
        <taxon>50 kb inversion clade</taxon>
        <taxon>NPAAA clade</taxon>
        <taxon>Hologalegina</taxon>
        <taxon>IRL clade</taxon>
        <taxon>Trifolieae</taxon>
        <taxon>Medicago</taxon>
    </lineage>
</organism>
<evidence type="ECO:0000256" key="3">
    <source>
        <dbReference type="ARBA" id="ARBA00009361"/>
    </source>
</evidence>
<keyword evidence="6" id="KW-0934">Plastid</keyword>
<evidence type="ECO:0000256" key="8">
    <source>
        <dbReference type="ARBA" id="ARBA00022840"/>
    </source>
</evidence>
<comment type="similarity">
    <text evidence="3">Belongs to the Ycf2 family.</text>
</comment>
<dbReference type="GO" id="GO:0009570">
    <property type="term" value="C:chloroplast stroma"/>
    <property type="evidence" value="ECO:0007669"/>
    <property type="project" value="UniProtKB-SubCell"/>
</dbReference>
<reference evidence="11 13" key="2">
    <citation type="journal article" date="2014" name="BMC Genomics">
        <title>An improved genome release (version Mt4.0) for the model legume Medicago truncatula.</title>
        <authorList>
            <person name="Tang H."/>
            <person name="Krishnakumar V."/>
            <person name="Bidwell S."/>
            <person name="Rosen B."/>
            <person name="Chan A."/>
            <person name="Zhou S."/>
            <person name="Gentzbittel L."/>
            <person name="Childs K.L."/>
            <person name="Yandell M."/>
            <person name="Gundlach H."/>
            <person name="Mayer K.F."/>
            <person name="Schwartz D.C."/>
            <person name="Town C.D."/>
        </authorList>
    </citation>
    <scope>GENOME REANNOTATION</scope>
    <source>
        <strain evidence="11">A17</strain>
        <strain evidence="12 13">cv. Jemalong A17</strain>
    </source>
</reference>
<keyword evidence="8" id="KW-0067">ATP-binding</keyword>
<feature type="domain" description="Ycf2 N-terminal" evidence="10">
    <location>
        <begin position="3"/>
        <end position="55"/>
    </location>
</feature>
<dbReference type="Gene3D" id="3.40.50.300">
    <property type="entry name" value="P-loop containing nucleotide triphosphate hydrolases"/>
    <property type="match status" value="1"/>
</dbReference>
<dbReference type="GO" id="GO:0005524">
    <property type="term" value="F:ATP binding"/>
    <property type="evidence" value="ECO:0007669"/>
    <property type="project" value="UniProtKB-KW"/>
</dbReference>
<gene>
    <name evidence="11" type="ordered locus">MTR_8g024820</name>
</gene>
<reference evidence="11 13" key="1">
    <citation type="journal article" date="2011" name="Nature">
        <title>The Medicago genome provides insight into the evolution of rhizobial symbioses.</title>
        <authorList>
            <person name="Young N.D."/>
            <person name="Debelle F."/>
            <person name="Oldroyd G.E."/>
            <person name="Geurts R."/>
            <person name="Cannon S.B."/>
            <person name="Udvardi M.K."/>
            <person name="Benedito V.A."/>
            <person name="Mayer K.F."/>
            <person name="Gouzy J."/>
            <person name="Schoof H."/>
            <person name="Van de Peer Y."/>
            <person name="Proost S."/>
            <person name="Cook D.R."/>
            <person name="Meyers B.C."/>
            <person name="Spannagl M."/>
            <person name="Cheung F."/>
            <person name="De Mita S."/>
            <person name="Krishnakumar V."/>
            <person name="Gundlach H."/>
            <person name="Zhou S."/>
            <person name="Mudge J."/>
            <person name="Bharti A.K."/>
            <person name="Murray J.D."/>
            <person name="Naoumkina M.A."/>
            <person name="Rosen B."/>
            <person name="Silverstein K.A."/>
            <person name="Tang H."/>
            <person name="Rombauts S."/>
            <person name="Zhao P.X."/>
            <person name="Zhou P."/>
            <person name="Barbe V."/>
            <person name="Bardou P."/>
            <person name="Bechner M."/>
            <person name="Bellec A."/>
            <person name="Berger A."/>
            <person name="Berges H."/>
            <person name="Bidwell S."/>
            <person name="Bisseling T."/>
            <person name="Choisne N."/>
            <person name="Couloux A."/>
            <person name="Denny R."/>
            <person name="Deshpande S."/>
            <person name="Dai X."/>
            <person name="Doyle J.J."/>
            <person name="Dudez A.M."/>
            <person name="Farmer A.D."/>
            <person name="Fouteau S."/>
            <person name="Franken C."/>
            <person name="Gibelin C."/>
            <person name="Gish J."/>
            <person name="Goldstein S."/>
            <person name="Gonzalez A.J."/>
            <person name="Green P.J."/>
            <person name="Hallab A."/>
            <person name="Hartog M."/>
            <person name="Hua A."/>
            <person name="Humphray S.J."/>
            <person name="Jeong D.H."/>
            <person name="Jing Y."/>
            <person name="Jocker A."/>
            <person name="Kenton S.M."/>
            <person name="Kim D.J."/>
            <person name="Klee K."/>
            <person name="Lai H."/>
            <person name="Lang C."/>
            <person name="Lin S."/>
            <person name="Macmil S.L."/>
            <person name="Magdelenat G."/>
            <person name="Matthews L."/>
            <person name="McCorrison J."/>
            <person name="Monaghan E.L."/>
            <person name="Mun J.H."/>
            <person name="Najar F.Z."/>
            <person name="Nicholson C."/>
            <person name="Noirot C."/>
            <person name="O'Bleness M."/>
            <person name="Paule C.R."/>
            <person name="Poulain J."/>
            <person name="Prion F."/>
            <person name="Qin B."/>
            <person name="Qu C."/>
            <person name="Retzel E.F."/>
            <person name="Riddle C."/>
            <person name="Sallet E."/>
            <person name="Samain S."/>
            <person name="Samson N."/>
            <person name="Sanders I."/>
            <person name="Saurat O."/>
            <person name="Scarpelli C."/>
            <person name="Schiex T."/>
            <person name="Segurens B."/>
            <person name="Severin A.J."/>
            <person name="Sherrier D.J."/>
            <person name="Shi R."/>
            <person name="Sims S."/>
            <person name="Singer S.R."/>
            <person name="Sinharoy S."/>
            <person name="Sterck L."/>
            <person name="Viollet A."/>
            <person name="Wang B.B."/>
            <person name="Wang K."/>
            <person name="Wang M."/>
            <person name="Wang X."/>
            <person name="Warfsmann J."/>
            <person name="Weissenbach J."/>
            <person name="White D.D."/>
            <person name="White J.D."/>
            <person name="Wiley G.B."/>
            <person name="Wincker P."/>
            <person name="Xing Y."/>
            <person name="Yang L."/>
            <person name="Yao Z."/>
            <person name="Ying F."/>
            <person name="Zhai J."/>
            <person name="Zhou L."/>
            <person name="Zuber A."/>
            <person name="Denarie J."/>
            <person name="Dixon R.A."/>
            <person name="May G.D."/>
            <person name="Schwartz D.C."/>
            <person name="Rogers J."/>
            <person name="Quetier F."/>
            <person name="Town C.D."/>
            <person name="Roe B.A."/>
        </authorList>
    </citation>
    <scope>NUCLEOTIDE SEQUENCE [LARGE SCALE GENOMIC DNA]</scope>
    <source>
        <strain evidence="11">A17</strain>
        <strain evidence="12 13">cv. Jemalong A17</strain>
    </source>
</reference>
<accession>A0A072TN01</accession>
<keyword evidence="5" id="KW-0150">Chloroplast</keyword>
<evidence type="ECO:0000256" key="9">
    <source>
        <dbReference type="SAM" id="MobiDB-lite"/>
    </source>
</evidence>
<comment type="function">
    <text evidence="1">Probable ATPase of unknown function. Its presence in a non-photosynthetic plant (Epifagus virginiana) and experiments in tobacco indicate that it has an essential function which is probably not related to photosynthesis.</text>
</comment>